<gene>
    <name evidence="1" type="ORF">QX249_09830</name>
</gene>
<reference evidence="1" key="1">
    <citation type="submission" date="2023-06" db="EMBL/GenBank/DDBJ databases">
        <title>Genomic Diversity of Vibrio spp. and Metagenomic Analysis of Pathogens in Florida Gulf Coastal Waters Following Hurricane Ian.</title>
        <authorList>
            <person name="Brumfield K.D."/>
        </authorList>
    </citation>
    <scope>NUCLEOTIDE SEQUENCE</scope>
    <source>
        <strain evidence="1">WBS2B-138</strain>
    </source>
</reference>
<comment type="caution">
    <text evidence="1">The sequence shown here is derived from an EMBL/GenBank/DDBJ whole genome shotgun (WGS) entry which is preliminary data.</text>
</comment>
<evidence type="ECO:0000313" key="1">
    <source>
        <dbReference type="EMBL" id="MDS1820956.1"/>
    </source>
</evidence>
<protein>
    <submittedName>
        <fullName evidence="1">Uncharacterized protein</fullName>
    </submittedName>
</protein>
<dbReference type="AlphaFoldDB" id="A0AAW8PZH5"/>
<dbReference type="RefSeq" id="WP_311019742.1">
    <property type="nucleotide sequence ID" value="NZ_JAUHGG010000003.1"/>
</dbReference>
<proteinExistence type="predicted"/>
<name>A0AAW8PZH5_VIBPH</name>
<dbReference type="Proteomes" id="UP001253193">
    <property type="component" value="Unassembled WGS sequence"/>
</dbReference>
<dbReference type="EMBL" id="JAUHGG010000003">
    <property type="protein sequence ID" value="MDS1820956.1"/>
    <property type="molecule type" value="Genomic_DNA"/>
</dbReference>
<organism evidence="1 2">
    <name type="scientific">Vibrio parahaemolyticus</name>
    <dbReference type="NCBI Taxonomy" id="670"/>
    <lineage>
        <taxon>Bacteria</taxon>
        <taxon>Pseudomonadati</taxon>
        <taxon>Pseudomonadota</taxon>
        <taxon>Gammaproteobacteria</taxon>
        <taxon>Vibrionales</taxon>
        <taxon>Vibrionaceae</taxon>
        <taxon>Vibrio</taxon>
    </lineage>
</organism>
<evidence type="ECO:0000313" key="2">
    <source>
        <dbReference type="Proteomes" id="UP001253193"/>
    </source>
</evidence>
<accession>A0AAW8PZH5</accession>
<sequence>MYTTEDNKFIIFPAAGGKLNEERLFSPSTSMREKDADLFAKMMIECSYFSEVSRFANITNDDEKAKNYLKEYFSELKACNNDKDVYKSRMPLSIPLINSVHIQLTKAMAIKK</sequence>